<dbReference type="GO" id="GO:0046872">
    <property type="term" value="F:metal ion binding"/>
    <property type="evidence" value="ECO:0007669"/>
    <property type="project" value="UniProtKB-KW"/>
</dbReference>
<comment type="caution">
    <text evidence="10">The sequence shown here is derived from an EMBL/GenBank/DDBJ whole genome shotgun (WGS) entry which is preliminary data.</text>
</comment>
<feature type="region of interest" description="Disordered" evidence="8">
    <location>
        <begin position="230"/>
        <end position="261"/>
    </location>
</feature>
<keyword evidence="6" id="KW-0012">Acyltransferase</keyword>
<comment type="catalytic activity">
    <reaction evidence="7">
        <text>L-threonylcarbamoyladenylate + adenosine(37) in tRNA = N(6)-L-threonylcarbamoyladenosine(37) in tRNA + AMP + H(+)</text>
        <dbReference type="Rhea" id="RHEA:37059"/>
        <dbReference type="Rhea" id="RHEA-COMP:10162"/>
        <dbReference type="Rhea" id="RHEA-COMP:10163"/>
        <dbReference type="ChEBI" id="CHEBI:15378"/>
        <dbReference type="ChEBI" id="CHEBI:73682"/>
        <dbReference type="ChEBI" id="CHEBI:74411"/>
        <dbReference type="ChEBI" id="CHEBI:74418"/>
        <dbReference type="ChEBI" id="CHEBI:456215"/>
        <dbReference type="EC" id="2.3.1.234"/>
    </reaction>
</comment>
<evidence type="ECO:0000256" key="8">
    <source>
        <dbReference type="SAM" id="MobiDB-lite"/>
    </source>
</evidence>
<keyword evidence="3" id="KW-0819">tRNA processing</keyword>
<evidence type="ECO:0000256" key="2">
    <source>
        <dbReference type="ARBA" id="ARBA00022679"/>
    </source>
</evidence>
<evidence type="ECO:0000313" key="10">
    <source>
        <dbReference type="EMBL" id="KAA0598851.1"/>
    </source>
</evidence>
<protein>
    <recommendedName>
        <fullName evidence="1">N(6)-L-threonylcarbamoyladenine synthase</fullName>
        <ecNumber evidence="1">2.3.1.234</ecNumber>
    </recommendedName>
</protein>
<evidence type="ECO:0000259" key="9">
    <source>
        <dbReference type="Pfam" id="PF00814"/>
    </source>
</evidence>
<dbReference type="Pfam" id="PF00814">
    <property type="entry name" value="TsaD"/>
    <property type="match status" value="1"/>
</dbReference>
<dbReference type="AlphaFoldDB" id="A0A5A9GWI3"/>
<dbReference type="Proteomes" id="UP000324927">
    <property type="component" value="Unassembled WGS sequence"/>
</dbReference>
<proteinExistence type="predicted"/>
<sequence length="261" mass="26379">MKVLGLDTATSGCSAALWDGTAGQDAGRDARWDALWNEGARLTVRRRPPMARGQAEVLVPLAQEVLAEAGAGFADLDRIAVTVGPGAFTGLRIALAAARGIAVARDLPVIGITSFDAIAHGVPDAERAGRFLLVAVDSRRAEPFLQLYDAALTPVGEPAMPDPAAIPGWLDGLYPSGPLLVAGDAVAALVPLLSGRADLAVASGDGLPDAAVVAALGAVRPTGLPAEPFYLRPPDVTLPKTAGPKSTAANPAANPAPGAAE</sequence>
<name>A0A5A9GWI3_AZOLI</name>
<dbReference type="Gene3D" id="3.30.420.40">
    <property type="match status" value="2"/>
</dbReference>
<dbReference type="PANTHER" id="PTHR11735">
    <property type="entry name" value="TRNA N6-ADENOSINE THREONYLCARBAMOYLTRANSFERASE"/>
    <property type="match status" value="1"/>
</dbReference>
<dbReference type="InterPro" id="IPR000905">
    <property type="entry name" value="Gcp-like_dom"/>
</dbReference>
<dbReference type="InterPro" id="IPR017861">
    <property type="entry name" value="KAE1/TsaD"/>
</dbReference>
<accession>A0A5A9GWI3</accession>
<dbReference type="PANTHER" id="PTHR11735:SF11">
    <property type="entry name" value="TRNA THREONYLCARBAMOYLADENOSINE BIOSYNTHESIS PROTEIN TSAB"/>
    <property type="match status" value="1"/>
</dbReference>
<dbReference type="GO" id="GO:0061711">
    <property type="term" value="F:tRNA N(6)-L-threonylcarbamoyladenine synthase activity"/>
    <property type="evidence" value="ECO:0007669"/>
    <property type="project" value="UniProtKB-EC"/>
</dbReference>
<evidence type="ECO:0000256" key="5">
    <source>
        <dbReference type="ARBA" id="ARBA00023004"/>
    </source>
</evidence>
<keyword evidence="5" id="KW-0408">Iron</keyword>
<dbReference type="SUPFAM" id="SSF53067">
    <property type="entry name" value="Actin-like ATPase domain"/>
    <property type="match status" value="2"/>
</dbReference>
<dbReference type="NCBIfam" id="TIGR03725">
    <property type="entry name" value="T6A_YeaZ"/>
    <property type="match status" value="1"/>
</dbReference>
<keyword evidence="2 10" id="KW-0808">Transferase</keyword>
<organism evidence="10 11">
    <name type="scientific">Azospirillum lipoferum</name>
    <dbReference type="NCBI Taxonomy" id="193"/>
    <lineage>
        <taxon>Bacteria</taxon>
        <taxon>Pseudomonadati</taxon>
        <taxon>Pseudomonadota</taxon>
        <taxon>Alphaproteobacteria</taxon>
        <taxon>Rhodospirillales</taxon>
        <taxon>Azospirillaceae</taxon>
        <taxon>Azospirillum</taxon>
    </lineage>
</organism>
<dbReference type="InterPro" id="IPR043129">
    <property type="entry name" value="ATPase_NBD"/>
</dbReference>
<dbReference type="EMBL" id="VTTN01000001">
    <property type="protein sequence ID" value="KAA0598851.1"/>
    <property type="molecule type" value="Genomic_DNA"/>
</dbReference>
<reference evidence="10 11" key="1">
    <citation type="submission" date="2019-08" db="EMBL/GenBank/DDBJ databases">
        <authorList>
            <person name="Grouzdev D."/>
            <person name="Tikhonova E."/>
            <person name="Kravchenko I."/>
        </authorList>
    </citation>
    <scope>NUCLEOTIDE SEQUENCE [LARGE SCALE GENOMIC DNA]</scope>
    <source>
        <strain evidence="10 11">59b</strain>
    </source>
</reference>
<evidence type="ECO:0000256" key="4">
    <source>
        <dbReference type="ARBA" id="ARBA00022723"/>
    </source>
</evidence>
<dbReference type="GO" id="GO:0002949">
    <property type="term" value="P:tRNA threonylcarbamoyladenosine modification"/>
    <property type="evidence" value="ECO:0007669"/>
    <property type="project" value="InterPro"/>
</dbReference>
<keyword evidence="4" id="KW-0479">Metal-binding</keyword>
<dbReference type="InterPro" id="IPR022496">
    <property type="entry name" value="T6A_TsaB"/>
</dbReference>
<feature type="compositionally biased region" description="Low complexity" evidence="8">
    <location>
        <begin position="248"/>
        <end position="261"/>
    </location>
</feature>
<evidence type="ECO:0000256" key="1">
    <source>
        <dbReference type="ARBA" id="ARBA00012156"/>
    </source>
</evidence>
<gene>
    <name evidence="10" type="primary">tsaB</name>
    <name evidence="10" type="ORF">FZ942_00745</name>
</gene>
<dbReference type="PRINTS" id="PR00789">
    <property type="entry name" value="OSIALOPTASE"/>
</dbReference>
<keyword evidence="11" id="KW-1185">Reference proteome</keyword>
<evidence type="ECO:0000256" key="3">
    <source>
        <dbReference type="ARBA" id="ARBA00022694"/>
    </source>
</evidence>
<evidence type="ECO:0000313" key="11">
    <source>
        <dbReference type="Proteomes" id="UP000324927"/>
    </source>
</evidence>
<evidence type="ECO:0000256" key="7">
    <source>
        <dbReference type="ARBA" id="ARBA00048117"/>
    </source>
</evidence>
<evidence type="ECO:0000256" key="6">
    <source>
        <dbReference type="ARBA" id="ARBA00023315"/>
    </source>
</evidence>
<dbReference type="EC" id="2.3.1.234" evidence="1"/>
<dbReference type="GO" id="GO:0005829">
    <property type="term" value="C:cytosol"/>
    <property type="evidence" value="ECO:0007669"/>
    <property type="project" value="TreeGrafter"/>
</dbReference>
<dbReference type="OrthoDB" id="9809995at2"/>
<feature type="domain" description="Gcp-like" evidence="9">
    <location>
        <begin position="52"/>
        <end position="145"/>
    </location>
</feature>